<reference evidence="2" key="2">
    <citation type="submission" date="2015-01" db="EMBL/GenBank/DDBJ databases">
        <title>Evolutionary Origins and Diversification of the Mycorrhizal Mutualists.</title>
        <authorList>
            <consortium name="DOE Joint Genome Institute"/>
            <consortium name="Mycorrhizal Genomics Consortium"/>
            <person name="Kohler A."/>
            <person name="Kuo A."/>
            <person name="Nagy L.G."/>
            <person name="Floudas D."/>
            <person name="Copeland A."/>
            <person name="Barry K.W."/>
            <person name="Cichocki N."/>
            <person name="Veneault-Fourrey C."/>
            <person name="LaButti K."/>
            <person name="Lindquist E.A."/>
            <person name="Lipzen A."/>
            <person name="Lundell T."/>
            <person name="Morin E."/>
            <person name="Murat C."/>
            <person name="Riley R."/>
            <person name="Ohm R."/>
            <person name="Sun H."/>
            <person name="Tunlid A."/>
            <person name="Henrissat B."/>
            <person name="Grigoriev I.V."/>
            <person name="Hibbett D.S."/>
            <person name="Martin F."/>
        </authorList>
    </citation>
    <scope>NUCLEOTIDE SEQUENCE [LARGE SCALE GENOMIC DNA]</scope>
    <source>
        <strain evidence="2">UH-Slu-Lm8-n1</strain>
    </source>
</reference>
<dbReference type="InParanoid" id="A0A0D0ABF7"/>
<accession>A0A0D0ABF7</accession>
<protein>
    <submittedName>
        <fullName evidence="1">Uncharacterized protein</fullName>
    </submittedName>
</protein>
<reference evidence="1 2" key="1">
    <citation type="submission" date="2014-04" db="EMBL/GenBank/DDBJ databases">
        <authorList>
            <consortium name="DOE Joint Genome Institute"/>
            <person name="Kuo A."/>
            <person name="Ruytinx J."/>
            <person name="Rineau F."/>
            <person name="Colpaert J."/>
            <person name="Kohler A."/>
            <person name="Nagy L.G."/>
            <person name="Floudas D."/>
            <person name="Copeland A."/>
            <person name="Barry K.W."/>
            <person name="Cichocki N."/>
            <person name="Veneault-Fourrey C."/>
            <person name="LaButti K."/>
            <person name="Lindquist E.A."/>
            <person name="Lipzen A."/>
            <person name="Lundell T."/>
            <person name="Morin E."/>
            <person name="Murat C."/>
            <person name="Sun H."/>
            <person name="Tunlid A."/>
            <person name="Henrissat B."/>
            <person name="Grigoriev I.V."/>
            <person name="Hibbett D.S."/>
            <person name="Martin F."/>
            <person name="Nordberg H.P."/>
            <person name="Cantor M.N."/>
            <person name="Hua S.X."/>
        </authorList>
    </citation>
    <scope>NUCLEOTIDE SEQUENCE [LARGE SCALE GENOMIC DNA]</scope>
    <source>
        <strain evidence="1 2">UH-Slu-Lm8-n1</strain>
    </source>
</reference>
<proteinExistence type="predicted"/>
<dbReference type="AlphaFoldDB" id="A0A0D0ABF7"/>
<dbReference type="Proteomes" id="UP000054485">
    <property type="component" value="Unassembled WGS sequence"/>
</dbReference>
<sequence length="57" mass="6643">MLTWTRSKSSAKKAPSVYIISIVYSHDLRHWNACRRTTGLTHIQRTLSTHFLFLHSS</sequence>
<evidence type="ECO:0000313" key="1">
    <source>
        <dbReference type="EMBL" id="KIK47615.1"/>
    </source>
</evidence>
<keyword evidence="2" id="KW-1185">Reference proteome</keyword>
<organism evidence="1 2">
    <name type="scientific">Suillus luteus UH-Slu-Lm8-n1</name>
    <dbReference type="NCBI Taxonomy" id="930992"/>
    <lineage>
        <taxon>Eukaryota</taxon>
        <taxon>Fungi</taxon>
        <taxon>Dikarya</taxon>
        <taxon>Basidiomycota</taxon>
        <taxon>Agaricomycotina</taxon>
        <taxon>Agaricomycetes</taxon>
        <taxon>Agaricomycetidae</taxon>
        <taxon>Boletales</taxon>
        <taxon>Suillineae</taxon>
        <taxon>Suillaceae</taxon>
        <taxon>Suillus</taxon>
    </lineage>
</organism>
<dbReference type="EMBL" id="KN835145">
    <property type="protein sequence ID" value="KIK47615.1"/>
    <property type="molecule type" value="Genomic_DNA"/>
</dbReference>
<gene>
    <name evidence="1" type="ORF">CY34DRAFT_210572</name>
</gene>
<name>A0A0D0ABF7_9AGAM</name>
<dbReference type="HOGENOM" id="CLU_2997994_0_0_1"/>
<evidence type="ECO:0000313" key="2">
    <source>
        <dbReference type="Proteomes" id="UP000054485"/>
    </source>
</evidence>